<evidence type="ECO:0000313" key="2">
    <source>
        <dbReference type="Proteomes" id="UP001652661"/>
    </source>
</evidence>
<evidence type="ECO:0000313" key="3">
    <source>
        <dbReference type="RefSeq" id="XP_017026586.1"/>
    </source>
</evidence>
<name>A0A6P4IUN7_DROKI</name>
<accession>A0A6P4IUN7</accession>
<organism evidence="2 3">
    <name type="scientific">Drosophila kikkawai</name>
    <name type="common">Fruit fly</name>
    <dbReference type="NCBI Taxonomy" id="30033"/>
    <lineage>
        <taxon>Eukaryota</taxon>
        <taxon>Metazoa</taxon>
        <taxon>Ecdysozoa</taxon>
        <taxon>Arthropoda</taxon>
        <taxon>Hexapoda</taxon>
        <taxon>Insecta</taxon>
        <taxon>Pterygota</taxon>
        <taxon>Neoptera</taxon>
        <taxon>Endopterygota</taxon>
        <taxon>Diptera</taxon>
        <taxon>Brachycera</taxon>
        <taxon>Muscomorpha</taxon>
        <taxon>Ephydroidea</taxon>
        <taxon>Drosophilidae</taxon>
        <taxon>Drosophila</taxon>
        <taxon>Sophophora</taxon>
    </lineage>
</organism>
<reference evidence="3" key="1">
    <citation type="submission" date="2025-08" db="UniProtKB">
        <authorList>
            <consortium name="RefSeq"/>
        </authorList>
    </citation>
    <scope>IDENTIFICATION</scope>
    <source>
        <strain evidence="3">14028-0561.14</strain>
        <tissue evidence="3">Whole fly</tissue>
    </source>
</reference>
<proteinExistence type="predicted"/>
<evidence type="ECO:0000256" key="1">
    <source>
        <dbReference type="SAM" id="Coils"/>
    </source>
</evidence>
<dbReference type="AlphaFoldDB" id="A0A6P4IUN7"/>
<protein>
    <submittedName>
        <fullName evidence="3">Uncharacterized protein</fullName>
    </submittedName>
</protein>
<dbReference type="RefSeq" id="XP_017026586.1">
    <property type="nucleotide sequence ID" value="XM_017171097.3"/>
</dbReference>
<dbReference type="OrthoDB" id="7882855at2759"/>
<dbReference type="GeneID" id="108077676"/>
<keyword evidence="1" id="KW-0175">Coiled coil</keyword>
<sequence>MSEANSVDYIDQLISCNNRSPELAVPRITPIKDVREFMSNSENFNGDIEDLKEQLDAKTQQCQGLLKILNEKLRLKLLTLDKVKTDMLALADDMKKPTASARFVTNHEKIKLNYLDESEGKECEMAEALEWFNLKMGSLYCEIVGLESDVDYITYLERMSQLNMRLSITIAIAIAPSHQYQ</sequence>
<dbReference type="Proteomes" id="UP001652661">
    <property type="component" value="Chromosome 3R"/>
</dbReference>
<keyword evidence="2" id="KW-1185">Reference proteome</keyword>
<feature type="coiled-coil region" evidence="1">
    <location>
        <begin position="34"/>
        <end position="68"/>
    </location>
</feature>
<gene>
    <name evidence="3" type="primary">LOC108077676</name>
</gene>